<comment type="pathway">
    <text evidence="8">Amino-acid biosynthesis; L-proline biosynthesis; L-glutamate 5-semialdehyde from L-glutamate: step 1/2.</text>
</comment>
<keyword evidence="2 8" id="KW-0028">Amino-acid biosynthesis</keyword>
<evidence type="ECO:0000256" key="8">
    <source>
        <dbReference type="HAMAP-Rule" id="MF_00456"/>
    </source>
</evidence>
<feature type="domain" description="Aspartate/glutamate/uridylate kinase" evidence="9">
    <location>
        <begin position="9"/>
        <end position="240"/>
    </location>
</feature>
<name>S0PBH7_9ENTE</name>
<evidence type="ECO:0000259" key="9">
    <source>
        <dbReference type="Pfam" id="PF00696"/>
    </source>
</evidence>
<evidence type="ECO:0000313" key="10">
    <source>
        <dbReference type="EMBL" id="EOT86048.1"/>
    </source>
</evidence>
<dbReference type="PIRSF" id="PIRSF000729">
    <property type="entry name" value="GK"/>
    <property type="match status" value="1"/>
</dbReference>
<dbReference type="InterPro" id="IPR019797">
    <property type="entry name" value="Glutamate_5-kinase_CS"/>
</dbReference>
<comment type="function">
    <text evidence="8">Catalyzes the transfer of a phosphate group to glutamate to form L-glutamate 5-phosphate.</text>
</comment>
<keyword evidence="1 8" id="KW-0963">Cytoplasm</keyword>
<dbReference type="PRINTS" id="PR00474">
    <property type="entry name" value="GLU5KINASE"/>
</dbReference>
<dbReference type="PANTHER" id="PTHR43654">
    <property type="entry name" value="GLUTAMATE 5-KINASE"/>
    <property type="match status" value="1"/>
</dbReference>
<feature type="binding site" evidence="8">
    <location>
        <begin position="219"/>
        <end position="225"/>
    </location>
    <ligand>
        <name>ATP</name>
        <dbReference type="ChEBI" id="CHEBI:30616"/>
    </ligand>
</feature>
<evidence type="ECO:0000256" key="3">
    <source>
        <dbReference type="ARBA" id="ARBA00022650"/>
    </source>
</evidence>
<comment type="caution">
    <text evidence="10">The sequence shown here is derived from an EMBL/GenBank/DDBJ whole genome shotgun (WGS) entry which is preliminary data.</text>
</comment>
<evidence type="ECO:0000256" key="4">
    <source>
        <dbReference type="ARBA" id="ARBA00022679"/>
    </source>
</evidence>
<dbReference type="Pfam" id="PF00696">
    <property type="entry name" value="AA_kinase"/>
    <property type="match status" value="1"/>
</dbReference>
<dbReference type="AlphaFoldDB" id="S0PBH7"/>
<feature type="binding site" evidence="8">
    <location>
        <position position="14"/>
    </location>
    <ligand>
        <name>ATP</name>
        <dbReference type="ChEBI" id="CHEBI:30616"/>
    </ligand>
</feature>
<reference evidence="10 11" key="1">
    <citation type="submission" date="2013-03" db="EMBL/GenBank/DDBJ databases">
        <title>The Genome Sequence of Enterococcus sulfureus ATCC_49903 (PacBio/Illumina hybrid assembly).</title>
        <authorList>
            <consortium name="The Broad Institute Genomics Platform"/>
            <consortium name="The Broad Institute Genome Sequencing Center for Infectious Disease"/>
            <person name="Earl A."/>
            <person name="Russ C."/>
            <person name="Gilmore M."/>
            <person name="Surin D."/>
            <person name="Walker B."/>
            <person name="Young S."/>
            <person name="Zeng Q."/>
            <person name="Gargeya S."/>
            <person name="Fitzgerald M."/>
            <person name="Haas B."/>
            <person name="Abouelleil A."/>
            <person name="Allen A.W."/>
            <person name="Alvarado L."/>
            <person name="Arachchi H.M."/>
            <person name="Berlin A.M."/>
            <person name="Chapman S.B."/>
            <person name="Gainer-Dewar J."/>
            <person name="Goldberg J."/>
            <person name="Griggs A."/>
            <person name="Gujja S."/>
            <person name="Hansen M."/>
            <person name="Howarth C."/>
            <person name="Imamovic A."/>
            <person name="Ireland A."/>
            <person name="Larimer J."/>
            <person name="McCowan C."/>
            <person name="Murphy C."/>
            <person name="Pearson M."/>
            <person name="Poon T.W."/>
            <person name="Priest M."/>
            <person name="Roberts A."/>
            <person name="Saif S."/>
            <person name="Shea T."/>
            <person name="Sisk P."/>
            <person name="Sykes S."/>
            <person name="Wortman J."/>
            <person name="Nusbaum C."/>
            <person name="Birren B."/>
        </authorList>
    </citation>
    <scope>NUCLEOTIDE SEQUENCE [LARGE SCALE GENOMIC DNA]</scope>
    <source>
        <strain evidence="10 11">ATCC 49903</strain>
    </source>
</reference>
<comment type="catalytic activity">
    <reaction evidence="8">
        <text>L-glutamate + ATP = L-glutamyl 5-phosphate + ADP</text>
        <dbReference type="Rhea" id="RHEA:14877"/>
        <dbReference type="ChEBI" id="CHEBI:29985"/>
        <dbReference type="ChEBI" id="CHEBI:30616"/>
        <dbReference type="ChEBI" id="CHEBI:58274"/>
        <dbReference type="ChEBI" id="CHEBI:456216"/>
        <dbReference type="EC" id="2.7.2.11"/>
    </reaction>
</comment>
<feature type="binding site" evidence="8">
    <location>
        <position position="157"/>
    </location>
    <ligand>
        <name>substrate</name>
    </ligand>
</feature>
<protein>
    <recommendedName>
        <fullName evidence="8">Glutamate 5-kinase</fullName>
        <ecNumber evidence="8">2.7.2.11</ecNumber>
    </recommendedName>
    <alternativeName>
        <fullName evidence="8">Gamma-glutamyl kinase</fullName>
        <shortName evidence="8">GK</shortName>
    </alternativeName>
</protein>
<dbReference type="eggNOG" id="COG0263">
    <property type="taxonomic scope" value="Bacteria"/>
</dbReference>
<dbReference type="EC" id="2.7.2.11" evidence="8"/>
<dbReference type="FunFam" id="3.40.1160.10:FF:000018">
    <property type="entry name" value="Glutamate 5-kinase"/>
    <property type="match status" value="1"/>
</dbReference>
<keyword evidence="5 8" id="KW-0547">Nucleotide-binding</keyword>
<dbReference type="InterPro" id="IPR001048">
    <property type="entry name" value="Asp/Glu/Uridylate_kinase"/>
</dbReference>
<organism evidence="10 11">
    <name type="scientific">Enterococcus sulfureus ATCC 49903</name>
    <dbReference type="NCBI Taxonomy" id="1140003"/>
    <lineage>
        <taxon>Bacteria</taxon>
        <taxon>Bacillati</taxon>
        <taxon>Bacillota</taxon>
        <taxon>Bacilli</taxon>
        <taxon>Lactobacillales</taxon>
        <taxon>Enterococcaceae</taxon>
        <taxon>Enterococcus</taxon>
    </lineage>
</organism>
<dbReference type="NCBIfam" id="TIGR01027">
    <property type="entry name" value="proB"/>
    <property type="match status" value="1"/>
</dbReference>
<evidence type="ECO:0000256" key="2">
    <source>
        <dbReference type="ARBA" id="ARBA00022605"/>
    </source>
</evidence>
<dbReference type="InterPro" id="IPR036393">
    <property type="entry name" value="AceGlu_kinase-like_sf"/>
</dbReference>
<dbReference type="InterPro" id="IPR041739">
    <property type="entry name" value="G5K_ProB"/>
</dbReference>
<accession>S0PBH7</accession>
<comment type="similarity">
    <text evidence="8">Belongs to the glutamate 5-kinase family.</text>
</comment>
<dbReference type="Proteomes" id="UP000015961">
    <property type="component" value="Unassembled WGS sequence"/>
</dbReference>
<dbReference type="EMBL" id="ASWO01000003">
    <property type="protein sequence ID" value="EOT86048.1"/>
    <property type="molecule type" value="Genomic_DNA"/>
</dbReference>
<evidence type="ECO:0000256" key="7">
    <source>
        <dbReference type="ARBA" id="ARBA00022840"/>
    </source>
</evidence>
<proteinExistence type="inferred from homology"/>
<dbReference type="CDD" id="cd04242">
    <property type="entry name" value="AAK_G5K_ProB"/>
    <property type="match status" value="1"/>
</dbReference>
<evidence type="ECO:0000256" key="5">
    <source>
        <dbReference type="ARBA" id="ARBA00022741"/>
    </source>
</evidence>
<evidence type="ECO:0000256" key="6">
    <source>
        <dbReference type="ARBA" id="ARBA00022777"/>
    </source>
</evidence>
<sequence>MRSKLKHSKRIVIKIGTSSLMYANGEINLAGIDELAFVLSDLRNQDKEVILVSSGAVGVGMNHLNLTTRPTTIPKQQAVAAVGQAALMNIYNQRFATYGKQTAQLLLTRDIVEYPTSRENVINTLEQLLTMGIIPIINENDTVAVDELDHQTKFGDNDQLSAIVAELIHADLLIMLSDIDGFYSNNPLSDPNATLYPHISKITETLLSQATGKGSAYGTGGMTSKLKAATRVLKSHSAMVLANGQQPKIIFDILAGKEIGTLFKEEF</sequence>
<dbReference type="InterPro" id="IPR005715">
    <property type="entry name" value="Glu_5kinase/COase_Synthase"/>
</dbReference>
<dbReference type="GO" id="GO:0055129">
    <property type="term" value="P:L-proline biosynthetic process"/>
    <property type="evidence" value="ECO:0007669"/>
    <property type="project" value="UniProtKB-UniRule"/>
</dbReference>
<evidence type="ECO:0000313" key="11">
    <source>
        <dbReference type="Proteomes" id="UP000015961"/>
    </source>
</evidence>
<evidence type="ECO:0000256" key="1">
    <source>
        <dbReference type="ARBA" id="ARBA00022490"/>
    </source>
</evidence>
<dbReference type="GO" id="GO:0004349">
    <property type="term" value="F:glutamate 5-kinase activity"/>
    <property type="evidence" value="ECO:0007669"/>
    <property type="project" value="UniProtKB-UniRule"/>
</dbReference>
<dbReference type="PANTHER" id="PTHR43654:SF1">
    <property type="entry name" value="ISOPENTENYL PHOSPHATE KINASE"/>
    <property type="match status" value="1"/>
</dbReference>
<keyword evidence="7 8" id="KW-0067">ATP-binding</keyword>
<gene>
    <name evidence="8" type="primary">proB</name>
    <name evidence="10" type="ORF">I573_00801</name>
</gene>
<dbReference type="PROSITE" id="PS00902">
    <property type="entry name" value="GLUTAMATE_5_KINASE"/>
    <property type="match status" value="1"/>
</dbReference>
<dbReference type="GO" id="GO:0005524">
    <property type="term" value="F:ATP binding"/>
    <property type="evidence" value="ECO:0007669"/>
    <property type="project" value="UniProtKB-KW"/>
</dbReference>
<feature type="binding site" evidence="8">
    <location>
        <position position="54"/>
    </location>
    <ligand>
        <name>substrate</name>
    </ligand>
</feature>
<dbReference type="OrthoDB" id="9804434at2"/>
<feature type="binding site" evidence="8">
    <location>
        <position position="141"/>
    </location>
    <ligand>
        <name>substrate</name>
    </ligand>
</feature>
<keyword evidence="6 8" id="KW-0418">Kinase</keyword>
<dbReference type="RefSeq" id="WP_016186226.1">
    <property type="nucleotide sequence ID" value="NZ_ASWO01000003.1"/>
</dbReference>
<comment type="subcellular location">
    <subcellularLocation>
        <location evidence="8">Cytoplasm</location>
    </subcellularLocation>
</comment>
<dbReference type="SUPFAM" id="SSF53633">
    <property type="entry name" value="Carbamate kinase-like"/>
    <property type="match status" value="1"/>
</dbReference>
<dbReference type="Gene3D" id="3.40.1160.10">
    <property type="entry name" value="Acetylglutamate kinase-like"/>
    <property type="match status" value="1"/>
</dbReference>
<dbReference type="HAMAP" id="MF_00456">
    <property type="entry name" value="ProB"/>
    <property type="match status" value="1"/>
</dbReference>
<keyword evidence="4 8" id="KW-0808">Transferase</keyword>
<dbReference type="STRING" id="1140003.OMY_01789"/>
<dbReference type="PATRIC" id="fig|1140003.3.peg.1727"/>
<dbReference type="GO" id="GO:0005829">
    <property type="term" value="C:cytosol"/>
    <property type="evidence" value="ECO:0007669"/>
    <property type="project" value="TreeGrafter"/>
</dbReference>
<feature type="binding site" evidence="8">
    <location>
        <begin position="177"/>
        <end position="178"/>
    </location>
    <ligand>
        <name>ATP</name>
        <dbReference type="ChEBI" id="CHEBI:30616"/>
    </ligand>
</feature>
<dbReference type="UniPathway" id="UPA00098">
    <property type="reaction ID" value="UER00359"/>
</dbReference>
<keyword evidence="11" id="KW-1185">Reference proteome</keyword>
<dbReference type="InterPro" id="IPR011529">
    <property type="entry name" value="Glu_5kinase"/>
</dbReference>
<dbReference type="InterPro" id="IPR001057">
    <property type="entry name" value="Glu/AcGlu_kinase"/>
</dbReference>
<keyword evidence="3 8" id="KW-0641">Proline biosynthesis</keyword>